<dbReference type="Gene3D" id="3.40.50.300">
    <property type="entry name" value="P-loop containing nucleotide triphosphate hydrolases"/>
    <property type="match status" value="1"/>
</dbReference>
<protein>
    <submittedName>
        <fullName evidence="11">ABC transporter</fullName>
    </submittedName>
</protein>
<dbReference type="RefSeq" id="WP_007200720.1">
    <property type="nucleotide sequence ID" value="NZ_AKKV01000020.1"/>
</dbReference>
<organism evidence="11 12">
    <name type="scientific">Fictibacillus macauensis ZFHKF-1</name>
    <dbReference type="NCBI Taxonomy" id="1196324"/>
    <lineage>
        <taxon>Bacteria</taxon>
        <taxon>Bacillati</taxon>
        <taxon>Bacillota</taxon>
        <taxon>Bacilli</taxon>
        <taxon>Bacillales</taxon>
        <taxon>Fictibacillaceae</taxon>
        <taxon>Fictibacillus</taxon>
    </lineage>
</organism>
<sequence length="596" mass="67180">MKEIMHYMKGLYQFSGKVWYLNLFGMIVVSFLEGIGLFLLIPILSISGIIDNPTYRFVSLDGFTMLKRLSPTVILVIALCVFIFVAVMQGVLQRTLNVFTVKFQHRYIQKLRTSLYDLLLHASWRFFISKRKSDLTNALTVELARVNAGVGLVMQLLTAVIFTLIQIVLAFVIAPTITVFVLCSGAVLAVFSRKFIKKSKALGARSSRIAQDYLAGITDQLSGMKDIKVNHLEKDRLRWLREINERMVEEQVEYTKIRSNSQFFYTVSSTVFIALFIFLSLQLFHGQTTQLLLVVVIFSRLWPRFTGIQSNIQQLASYAPAFQFIRQLELECEEASEKQDSQENKRLAIEEGITCSDVSFRYLSEKETYALRHINVTIPANQMTAIVGPSGAGKSTLIDLFTGLHRPESGHVLVDGRDLESGILYDLRHSVSYVPQDPFLFNESIRDNLKIVKQDATEEELWEALEIAECASFVANSPDGLDTMIGDRGMKLSGGERQRLVLARAILKKPSLLILDEATSALDSNNEAKIQEAIERMKGSMTIVVIAHRLSTITHADQVIVVERGCIVQNGKYAQLAQDETGMFHELLQKQVSTPK</sequence>
<evidence type="ECO:0000313" key="12">
    <source>
        <dbReference type="Proteomes" id="UP000004080"/>
    </source>
</evidence>
<dbReference type="GO" id="GO:0005524">
    <property type="term" value="F:ATP binding"/>
    <property type="evidence" value="ECO:0007669"/>
    <property type="project" value="UniProtKB-KW"/>
</dbReference>
<dbReference type="Pfam" id="PF00005">
    <property type="entry name" value="ABC_tran"/>
    <property type="match status" value="1"/>
</dbReference>
<comment type="similarity">
    <text evidence="2">Belongs to the ABC transporter superfamily.</text>
</comment>
<dbReference type="Pfam" id="PF00664">
    <property type="entry name" value="ABC_membrane"/>
    <property type="match status" value="1"/>
</dbReference>
<feature type="transmembrane region" description="Helical" evidence="8">
    <location>
        <begin position="146"/>
        <end position="165"/>
    </location>
</feature>
<dbReference type="InterPro" id="IPR011527">
    <property type="entry name" value="ABC1_TM_dom"/>
</dbReference>
<gene>
    <name evidence="11" type="ORF">A374_03104</name>
</gene>
<dbReference type="PROSITE" id="PS00211">
    <property type="entry name" value="ABC_TRANSPORTER_1"/>
    <property type="match status" value="1"/>
</dbReference>
<evidence type="ECO:0000256" key="5">
    <source>
        <dbReference type="ARBA" id="ARBA00022840"/>
    </source>
</evidence>
<evidence type="ECO:0000313" key="11">
    <source>
        <dbReference type="EMBL" id="EIT86525.1"/>
    </source>
</evidence>
<dbReference type="Gene3D" id="1.20.1560.10">
    <property type="entry name" value="ABC transporter type 1, transmembrane domain"/>
    <property type="match status" value="1"/>
</dbReference>
<feature type="transmembrane region" description="Helical" evidence="8">
    <location>
        <begin position="171"/>
        <end position="191"/>
    </location>
</feature>
<keyword evidence="4" id="KW-0547">Nucleotide-binding</keyword>
<name>I8UI14_9BACL</name>
<dbReference type="InterPro" id="IPR039421">
    <property type="entry name" value="Type_1_exporter"/>
</dbReference>
<dbReference type="GO" id="GO:0140359">
    <property type="term" value="F:ABC-type transporter activity"/>
    <property type="evidence" value="ECO:0007669"/>
    <property type="project" value="InterPro"/>
</dbReference>
<comment type="caution">
    <text evidence="11">The sequence shown here is derived from an EMBL/GenBank/DDBJ whole genome shotgun (WGS) entry which is preliminary data.</text>
</comment>
<evidence type="ECO:0000256" key="3">
    <source>
        <dbReference type="ARBA" id="ARBA00022692"/>
    </source>
</evidence>
<keyword evidence="7 8" id="KW-0472">Membrane</keyword>
<evidence type="ECO:0000259" key="9">
    <source>
        <dbReference type="PROSITE" id="PS50893"/>
    </source>
</evidence>
<dbReference type="eggNOG" id="COG1132">
    <property type="taxonomic scope" value="Bacteria"/>
</dbReference>
<keyword evidence="3 8" id="KW-0812">Transmembrane</keyword>
<comment type="subcellular location">
    <subcellularLocation>
        <location evidence="1">Cell membrane</location>
        <topology evidence="1">Multi-pass membrane protein</topology>
    </subcellularLocation>
</comment>
<dbReference type="InterPro" id="IPR036640">
    <property type="entry name" value="ABC1_TM_sf"/>
</dbReference>
<evidence type="ECO:0000256" key="6">
    <source>
        <dbReference type="ARBA" id="ARBA00022989"/>
    </source>
</evidence>
<dbReference type="FunFam" id="3.40.50.300:FF:000218">
    <property type="entry name" value="Multidrug ABC transporter ATP-binding protein"/>
    <property type="match status" value="1"/>
</dbReference>
<dbReference type="Proteomes" id="UP000004080">
    <property type="component" value="Unassembled WGS sequence"/>
</dbReference>
<evidence type="ECO:0000256" key="2">
    <source>
        <dbReference type="ARBA" id="ARBA00005417"/>
    </source>
</evidence>
<dbReference type="InterPro" id="IPR003439">
    <property type="entry name" value="ABC_transporter-like_ATP-bd"/>
</dbReference>
<dbReference type="PROSITE" id="PS50929">
    <property type="entry name" value="ABC_TM1F"/>
    <property type="match status" value="1"/>
</dbReference>
<dbReference type="GO" id="GO:0005886">
    <property type="term" value="C:plasma membrane"/>
    <property type="evidence" value="ECO:0007669"/>
    <property type="project" value="UniProtKB-SubCell"/>
</dbReference>
<dbReference type="GO" id="GO:0016887">
    <property type="term" value="F:ATP hydrolysis activity"/>
    <property type="evidence" value="ECO:0007669"/>
    <property type="project" value="InterPro"/>
</dbReference>
<evidence type="ECO:0000256" key="8">
    <source>
        <dbReference type="SAM" id="Phobius"/>
    </source>
</evidence>
<evidence type="ECO:0000256" key="1">
    <source>
        <dbReference type="ARBA" id="ARBA00004651"/>
    </source>
</evidence>
<feature type="domain" description="ABC transmembrane type-1" evidence="10">
    <location>
        <begin position="23"/>
        <end position="317"/>
    </location>
</feature>
<dbReference type="PROSITE" id="PS50893">
    <property type="entry name" value="ABC_TRANSPORTER_2"/>
    <property type="match status" value="1"/>
</dbReference>
<keyword evidence="5" id="KW-0067">ATP-binding</keyword>
<dbReference type="PANTHER" id="PTHR24221:SF654">
    <property type="entry name" value="ATP-BINDING CASSETTE SUB-FAMILY B MEMBER 6"/>
    <property type="match status" value="1"/>
</dbReference>
<feature type="domain" description="ABC transporter" evidence="9">
    <location>
        <begin position="353"/>
        <end position="589"/>
    </location>
</feature>
<dbReference type="InterPro" id="IPR027417">
    <property type="entry name" value="P-loop_NTPase"/>
</dbReference>
<dbReference type="AlphaFoldDB" id="I8UI14"/>
<feature type="transmembrane region" description="Helical" evidence="8">
    <location>
        <begin position="263"/>
        <end position="284"/>
    </location>
</feature>
<feature type="transmembrane region" description="Helical" evidence="8">
    <location>
        <begin position="21"/>
        <end position="50"/>
    </location>
</feature>
<dbReference type="InterPro" id="IPR003593">
    <property type="entry name" value="AAA+_ATPase"/>
</dbReference>
<evidence type="ECO:0000256" key="7">
    <source>
        <dbReference type="ARBA" id="ARBA00023136"/>
    </source>
</evidence>
<keyword evidence="12" id="KW-1185">Reference proteome</keyword>
<evidence type="ECO:0000259" key="10">
    <source>
        <dbReference type="PROSITE" id="PS50929"/>
    </source>
</evidence>
<evidence type="ECO:0000256" key="4">
    <source>
        <dbReference type="ARBA" id="ARBA00022741"/>
    </source>
</evidence>
<dbReference type="OrthoDB" id="9770415at2"/>
<dbReference type="SUPFAM" id="SSF90123">
    <property type="entry name" value="ABC transporter transmembrane region"/>
    <property type="match status" value="1"/>
</dbReference>
<dbReference type="PATRIC" id="fig|1196324.3.peg.628"/>
<dbReference type="EMBL" id="AKKV01000020">
    <property type="protein sequence ID" value="EIT86525.1"/>
    <property type="molecule type" value="Genomic_DNA"/>
</dbReference>
<dbReference type="InterPro" id="IPR017871">
    <property type="entry name" value="ABC_transporter-like_CS"/>
</dbReference>
<dbReference type="GO" id="GO:0034040">
    <property type="term" value="F:ATPase-coupled lipid transmembrane transporter activity"/>
    <property type="evidence" value="ECO:0007669"/>
    <property type="project" value="TreeGrafter"/>
</dbReference>
<reference evidence="11 12" key="1">
    <citation type="journal article" date="2012" name="J. Bacteriol.">
        <title>Genome of Bacillus macauensis ZFHKF-1, a Long-Chain-Forming Bacterium.</title>
        <authorList>
            <person name="Cai L."/>
            <person name="Zhang T."/>
        </authorList>
    </citation>
    <scope>NUCLEOTIDE SEQUENCE [LARGE SCALE GENOMIC DNA]</scope>
    <source>
        <strain evidence="11 12">ZFHKF-1</strain>
    </source>
</reference>
<dbReference type="SUPFAM" id="SSF52540">
    <property type="entry name" value="P-loop containing nucleoside triphosphate hydrolases"/>
    <property type="match status" value="1"/>
</dbReference>
<feature type="transmembrane region" description="Helical" evidence="8">
    <location>
        <begin position="70"/>
        <end position="92"/>
    </location>
</feature>
<proteinExistence type="inferred from homology"/>
<accession>I8UI14</accession>
<keyword evidence="6 8" id="KW-1133">Transmembrane helix</keyword>
<dbReference type="SMART" id="SM00382">
    <property type="entry name" value="AAA"/>
    <property type="match status" value="1"/>
</dbReference>
<dbReference type="STRING" id="1196324.A374_03104"/>
<dbReference type="PANTHER" id="PTHR24221">
    <property type="entry name" value="ATP-BINDING CASSETTE SUB-FAMILY B"/>
    <property type="match status" value="1"/>
</dbReference>